<comment type="similarity">
    <text evidence="6">Belongs to the KhpB RNA-binding protein family.</text>
</comment>
<dbReference type="InterPro" id="IPR015946">
    <property type="entry name" value="KH_dom-like_a/b"/>
</dbReference>
<reference evidence="8 9" key="1">
    <citation type="submission" date="2021-03" db="EMBL/GenBank/DDBJ databases">
        <title>Paenibacillus artemisicola MWE-103 whole genome sequence.</title>
        <authorList>
            <person name="Ham Y.J."/>
        </authorList>
    </citation>
    <scope>NUCLEOTIDE SEQUENCE [LARGE SCALE GENOMIC DNA]</scope>
    <source>
        <strain evidence="8 9">MWE-103</strain>
    </source>
</reference>
<keyword evidence="4 6" id="KW-0143">Chaperone</keyword>
<dbReference type="PANTHER" id="PTHR35800:SF1">
    <property type="entry name" value="RNA-BINDING PROTEIN KHPB"/>
    <property type="match status" value="1"/>
</dbReference>
<dbReference type="RefSeq" id="WP_208849789.1">
    <property type="nucleotide sequence ID" value="NZ_JAGGDJ010000027.1"/>
</dbReference>
<comment type="domain">
    <text evidence="6">Has an N-terminal Jag-N domain and 2 RNA-binding domains (KH and R3H).</text>
</comment>
<dbReference type="Proteomes" id="UP000670947">
    <property type="component" value="Unassembled WGS sequence"/>
</dbReference>
<dbReference type="InterPro" id="IPR036867">
    <property type="entry name" value="R3H_dom_sf"/>
</dbReference>
<evidence type="ECO:0000256" key="3">
    <source>
        <dbReference type="ARBA" id="ARBA00022960"/>
    </source>
</evidence>
<feature type="domain" description="R3H" evidence="7">
    <location>
        <begin position="174"/>
        <end position="240"/>
    </location>
</feature>
<dbReference type="Gene3D" id="3.30.30.80">
    <property type="entry name" value="probable RNA-binding protein from clostridium symbiosum atcc 14940"/>
    <property type="match status" value="1"/>
</dbReference>
<dbReference type="Pfam" id="PF13083">
    <property type="entry name" value="KH_KhpA-B"/>
    <property type="match status" value="1"/>
</dbReference>
<gene>
    <name evidence="6" type="primary">khpB</name>
    <name evidence="6" type="synonym">eloR</name>
    <name evidence="8" type="ORF">I8J29_22920</name>
</gene>
<dbReference type="NCBIfam" id="NF041568">
    <property type="entry name" value="Jag_EloR"/>
    <property type="match status" value="1"/>
</dbReference>
<evidence type="ECO:0000256" key="4">
    <source>
        <dbReference type="ARBA" id="ARBA00023186"/>
    </source>
</evidence>
<evidence type="ECO:0000256" key="1">
    <source>
        <dbReference type="ARBA" id="ARBA00022490"/>
    </source>
</evidence>
<keyword evidence="3 6" id="KW-0133">Cell shape</keyword>
<dbReference type="Pfam" id="PF01424">
    <property type="entry name" value="R3H"/>
    <property type="match status" value="1"/>
</dbReference>
<evidence type="ECO:0000256" key="5">
    <source>
        <dbReference type="ARBA" id="ARBA00023316"/>
    </source>
</evidence>
<protein>
    <recommendedName>
        <fullName evidence="6">RNA-binding protein KhpB</fullName>
    </recommendedName>
    <alternativeName>
        <fullName evidence="6">RNA-binding protein EloR</fullName>
    </alternativeName>
</protein>
<dbReference type="SMART" id="SM01245">
    <property type="entry name" value="Jag_N"/>
    <property type="match status" value="1"/>
</dbReference>
<dbReference type="HAMAP" id="MF_00867">
    <property type="entry name" value="KhpB"/>
    <property type="match status" value="1"/>
</dbReference>
<comment type="function">
    <text evidence="6">A probable RNA chaperone. Forms a complex with KhpA which binds to cellular RNA and controls its expression. Plays a role in peptidoglycan (PG) homeostasis and cell length regulation.</text>
</comment>
<evidence type="ECO:0000259" key="7">
    <source>
        <dbReference type="PROSITE" id="PS51061"/>
    </source>
</evidence>
<dbReference type="InterPro" id="IPR034079">
    <property type="entry name" value="R3H_KhpB"/>
</dbReference>
<proteinExistence type="inferred from homology"/>
<evidence type="ECO:0000313" key="8">
    <source>
        <dbReference type="EMBL" id="MBO7747057.1"/>
    </source>
</evidence>
<dbReference type="PROSITE" id="PS51061">
    <property type="entry name" value="R3H"/>
    <property type="match status" value="1"/>
</dbReference>
<comment type="caution">
    <text evidence="8">The sequence shown here is derived from an EMBL/GenBank/DDBJ whole genome shotgun (WGS) entry which is preliminary data.</text>
</comment>
<comment type="subcellular location">
    <subcellularLocation>
        <location evidence="6">Cytoplasm</location>
    </subcellularLocation>
</comment>
<sequence>MKKIIASGKTIEDAVRNGLTELQVSAERVNVTVVEKPSKGLFGLIGVRAAKVELALLPDAVETAKSESVPAVAPAPVIPAADKPASPSASADAILETERFIIEVARTMGLDITIARNDSKEGLVLALSGTGDLGMLIGRRGQTLDALQYLVNIVANRYSNSHLRIVLDAEDFRDRRRRTLEELSDRLAGQVIRTRKEVVLEPMAPHERKIIHSQLQNHGKVKTFSKGEEPNRRVVITLRHG</sequence>
<dbReference type="InterPro" id="IPR032782">
    <property type="entry name" value="KhpB_N"/>
</dbReference>
<dbReference type="SUPFAM" id="SSF82708">
    <property type="entry name" value="R3H domain"/>
    <property type="match status" value="1"/>
</dbReference>
<dbReference type="Gene3D" id="3.30.1370.50">
    <property type="entry name" value="R3H-like domain"/>
    <property type="match status" value="1"/>
</dbReference>
<dbReference type="InterPro" id="IPR039247">
    <property type="entry name" value="KhpB"/>
</dbReference>
<dbReference type="CDD" id="cd02414">
    <property type="entry name" value="KH-II_Jag"/>
    <property type="match status" value="1"/>
</dbReference>
<dbReference type="CDD" id="cd02644">
    <property type="entry name" value="R3H_jag"/>
    <property type="match status" value="1"/>
</dbReference>
<keyword evidence="2 6" id="KW-0694">RNA-binding</keyword>
<dbReference type="PANTHER" id="PTHR35800">
    <property type="entry name" value="PROTEIN JAG"/>
    <property type="match status" value="1"/>
</dbReference>
<dbReference type="Gene3D" id="3.30.300.20">
    <property type="match status" value="1"/>
</dbReference>
<evidence type="ECO:0000256" key="6">
    <source>
        <dbReference type="HAMAP-Rule" id="MF_00867"/>
    </source>
</evidence>
<dbReference type="Pfam" id="PF14804">
    <property type="entry name" value="Jag_N"/>
    <property type="match status" value="1"/>
</dbReference>
<dbReference type="InterPro" id="IPR038247">
    <property type="entry name" value="Jag_N_dom_sf"/>
</dbReference>
<organism evidence="8 9">
    <name type="scientific">Paenibacillus artemisiicola</name>
    <dbReference type="NCBI Taxonomy" id="1172618"/>
    <lineage>
        <taxon>Bacteria</taxon>
        <taxon>Bacillati</taxon>
        <taxon>Bacillota</taxon>
        <taxon>Bacilli</taxon>
        <taxon>Bacillales</taxon>
        <taxon>Paenibacillaceae</taxon>
        <taxon>Paenibacillus</taxon>
    </lineage>
</organism>
<dbReference type="InterPro" id="IPR001374">
    <property type="entry name" value="R3H_dom"/>
</dbReference>
<feature type="region of interest" description="Jag_N domain" evidence="6">
    <location>
        <begin position="5"/>
        <end position="55"/>
    </location>
</feature>
<keyword evidence="5 6" id="KW-0961">Cell wall biogenesis/degradation</keyword>
<keyword evidence="9" id="KW-1185">Reference proteome</keyword>
<evidence type="ECO:0000313" key="9">
    <source>
        <dbReference type="Proteomes" id="UP000670947"/>
    </source>
</evidence>
<dbReference type="EMBL" id="JAGGDJ010000027">
    <property type="protein sequence ID" value="MBO7747057.1"/>
    <property type="molecule type" value="Genomic_DNA"/>
</dbReference>
<accession>A0ABS3WFJ5</accession>
<keyword evidence="1 6" id="KW-0963">Cytoplasm</keyword>
<dbReference type="SMART" id="SM00393">
    <property type="entry name" value="R3H"/>
    <property type="match status" value="1"/>
</dbReference>
<dbReference type="InterPro" id="IPR038008">
    <property type="entry name" value="Jag_KH"/>
</dbReference>
<name>A0ABS3WFJ5_9BACL</name>
<evidence type="ECO:0000256" key="2">
    <source>
        <dbReference type="ARBA" id="ARBA00022884"/>
    </source>
</evidence>
<comment type="subunit">
    <text evidence="6">Forms a complex with KhpA.</text>
</comment>